<gene>
    <name evidence="2" type="ORF">L195_g005878</name>
</gene>
<reference evidence="2 3" key="1">
    <citation type="journal article" date="2014" name="Am. J. Bot.">
        <title>Genome assembly and annotation for red clover (Trifolium pratense; Fabaceae).</title>
        <authorList>
            <person name="Istvanek J."/>
            <person name="Jaros M."/>
            <person name="Krenek A."/>
            <person name="Repkova J."/>
        </authorList>
    </citation>
    <scope>NUCLEOTIDE SEQUENCE [LARGE SCALE GENOMIC DNA]</scope>
    <source>
        <strain evidence="3">cv. Tatra</strain>
        <tissue evidence="2">Young leaves</tissue>
    </source>
</reference>
<organism evidence="2 3">
    <name type="scientific">Trifolium pratense</name>
    <name type="common">Red clover</name>
    <dbReference type="NCBI Taxonomy" id="57577"/>
    <lineage>
        <taxon>Eukaryota</taxon>
        <taxon>Viridiplantae</taxon>
        <taxon>Streptophyta</taxon>
        <taxon>Embryophyta</taxon>
        <taxon>Tracheophyta</taxon>
        <taxon>Spermatophyta</taxon>
        <taxon>Magnoliopsida</taxon>
        <taxon>eudicotyledons</taxon>
        <taxon>Gunneridae</taxon>
        <taxon>Pentapetalae</taxon>
        <taxon>rosids</taxon>
        <taxon>fabids</taxon>
        <taxon>Fabales</taxon>
        <taxon>Fabaceae</taxon>
        <taxon>Papilionoideae</taxon>
        <taxon>50 kb inversion clade</taxon>
        <taxon>NPAAA clade</taxon>
        <taxon>Hologalegina</taxon>
        <taxon>IRL clade</taxon>
        <taxon>Trifolieae</taxon>
        <taxon>Trifolium</taxon>
    </lineage>
</organism>
<dbReference type="OrthoDB" id="1727538at2759"/>
<dbReference type="AlphaFoldDB" id="A0A2K3P217"/>
<evidence type="ECO:0000256" key="1">
    <source>
        <dbReference type="SAM" id="MobiDB-lite"/>
    </source>
</evidence>
<protein>
    <submittedName>
        <fullName evidence="2">Uncharacterized protein</fullName>
    </submittedName>
</protein>
<name>A0A2K3P217_TRIPR</name>
<evidence type="ECO:0000313" key="2">
    <source>
        <dbReference type="EMBL" id="PNY09331.1"/>
    </source>
</evidence>
<dbReference type="Proteomes" id="UP000236291">
    <property type="component" value="Unassembled WGS sequence"/>
</dbReference>
<dbReference type="Gramene" id="Tp57577_TGAC_v2_mRNA30884">
    <property type="protein sequence ID" value="Tp57577_TGAC_v2_mRNA30884"/>
    <property type="gene ID" value="Tp57577_TGAC_v2_gene29861"/>
</dbReference>
<reference evidence="2 3" key="2">
    <citation type="journal article" date="2017" name="Front. Plant Sci.">
        <title>Gene Classification and Mining of Molecular Markers Useful in Red Clover (Trifolium pratense) Breeding.</title>
        <authorList>
            <person name="Istvanek J."/>
            <person name="Dluhosova J."/>
            <person name="Dluhos P."/>
            <person name="Patkova L."/>
            <person name="Nedelnik J."/>
            <person name="Repkova J."/>
        </authorList>
    </citation>
    <scope>NUCLEOTIDE SEQUENCE [LARGE SCALE GENOMIC DNA]</scope>
    <source>
        <strain evidence="3">cv. Tatra</strain>
        <tissue evidence="2">Young leaves</tissue>
    </source>
</reference>
<dbReference type="PANTHER" id="PTHR35324:SF5">
    <property type="entry name" value="BHLH DOMAIN-CONTAINING PROTEIN"/>
    <property type="match status" value="1"/>
</dbReference>
<feature type="compositionally biased region" description="Low complexity" evidence="1">
    <location>
        <begin position="33"/>
        <end position="48"/>
    </location>
</feature>
<accession>A0A2K3P217</accession>
<proteinExistence type="predicted"/>
<feature type="region of interest" description="Disordered" evidence="1">
    <location>
        <begin position="1"/>
        <end position="51"/>
    </location>
</feature>
<feature type="compositionally biased region" description="Basic and acidic residues" evidence="1">
    <location>
        <begin position="10"/>
        <end position="26"/>
    </location>
</feature>
<sequence>MAFMIPRAESGTEKVSLDHHQEDKNSTTESAISSELHLKSSLSSKSSSQTLDKEVVLQRIRHHKSINRIKSAFEGLRGCSASAQEQKWLQQDDVFSSP</sequence>
<dbReference type="EMBL" id="ASHM01003077">
    <property type="protein sequence ID" value="PNY09331.1"/>
    <property type="molecule type" value="Genomic_DNA"/>
</dbReference>
<comment type="caution">
    <text evidence="2">The sequence shown here is derived from an EMBL/GenBank/DDBJ whole genome shotgun (WGS) entry which is preliminary data.</text>
</comment>
<dbReference type="PANTHER" id="PTHR35324">
    <property type="entry name" value="BNAA08G03750D PROTEIN"/>
    <property type="match status" value="1"/>
</dbReference>
<evidence type="ECO:0000313" key="3">
    <source>
        <dbReference type="Proteomes" id="UP000236291"/>
    </source>
</evidence>